<accession>A0A4S4LU12</accession>
<dbReference type="Gene3D" id="2.60.40.640">
    <property type="match status" value="1"/>
</dbReference>
<sequence length="399" mass="43611">MADSELPEYSPRTSRPRPAQTNPYNCKHKVSLENSKGRAWVSLLVNSRAQNANHMPLFFDRDVISGEVQVNLDKAESIKGITVTMRAGTTAVGQDEELFLDDTRTLWTPTSSSKLMGTHAWPFSVSLPVDTVVTISPKTSPRLYALPPSFSERASPAYIDYKLFVTTPPSPLRTLAYCEGTPLPGPEADPDGWKVYPPILVTGTLFNTRSPEVQCTLAIATPFTYASNSPIPLLLTLKSADTQALDLLASKPSLELVRTVALGSGATDDAGPRRSNNTFTGTVARAVFFPQDNDSEMDERVLQGELHVPKGLKPSFTFPRLSLRYTLSFFPPRVAGFVPSTPTDEPMIAEHVTITLASAPGVLMRSYAPPGYSDETEIDYNIAAGFLENGNQRFLHHHG</sequence>
<dbReference type="Proteomes" id="UP000310158">
    <property type="component" value="Unassembled WGS sequence"/>
</dbReference>
<organism evidence="2 3">
    <name type="scientific">Bondarzewia mesenterica</name>
    <dbReference type="NCBI Taxonomy" id="1095465"/>
    <lineage>
        <taxon>Eukaryota</taxon>
        <taxon>Fungi</taxon>
        <taxon>Dikarya</taxon>
        <taxon>Basidiomycota</taxon>
        <taxon>Agaricomycotina</taxon>
        <taxon>Agaricomycetes</taxon>
        <taxon>Russulales</taxon>
        <taxon>Bondarzewiaceae</taxon>
        <taxon>Bondarzewia</taxon>
    </lineage>
</organism>
<name>A0A4S4LU12_9AGAM</name>
<proteinExistence type="predicted"/>
<reference evidence="2 3" key="1">
    <citation type="submission" date="2019-02" db="EMBL/GenBank/DDBJ databases">
        <title>Genome sequencing of the rare red list fungi Bondarzewia mesenterica.</title>
        <authorList>
            <person name="Buettner E."/>
            <person name="Kellner H."/>
        </authorList>
    </citation>
    <scope>NUCLEOTIDE SEQUENCE [LARGE SCALE GENOMIC DNA]</scope>
    <source>
        <strain evidence="2 3">DSM 108281</strain>
    </source>
</reference>
<evidence type="ECO:0008006" key="4">
    <source>
        <dbReference type="Google" id="ProtNLM"/>
    </source>
</evidence>
<keyword evidence="3" id="KW-1185">Reference proteome</keyword>
<comment type="caution">
    <text evidence="2">The sequence shown here is derived from an EMBL/GenBank/DDBJ whole genome shotgun (WGS) entry which is preliminary data.</text>
</comment>
<dbReference type="EMBL" id="SGPL01000203">
    <property type="protein sequence ID" value="THH15557.1"/>
    <property type="molecule type" value="Genomic_DNA"/>
</dbReference>
<dbReference type="InterPro" id="IPR014752">
    <property type="entry name" value="Arrestin-like_C"/>
</dbReference>
<dbReference type="AlphaFoldDB" id="A0A4S4LU12"/>
<feature type="region of interest" description="Disordered" evidence="1">
    <location>
        <begin position="1"/>
        <end position="25"/>
    </location>
</feature>
<gene>
    <name evidence="2" type="ORF">EW146_g4933</name>
</gene>
<evidence type="ECO:0000313" key="2">
    <source>
        <dbReference type="EMBL" id="THH15557.1"/>
    </source>
</evidence>
<protein>
    <recommendedName>
        <fullName evidence="4">Arrestin-like N-terminal domain-containing protein</fullName>
    </recommendedName>
</protein>
<evidence type="ECO:0000256" key="1">
    <source>
        <dbReference type="SAM" id="MobiDB-lite"/>
    </source>
</evidence>
<dbReference type="OrthoDB" id="2333384at2759"/>
<evidence type="ECO:0000313" key="3">
    <source>
        <dbReference type="Proteomes" id="UP000310158"/>
    </source>
</evidence>